<dbReference type="Proteomes" id="UP001165565">
    <property type="component" value="Unassembled WGS sequence"/>
</dbReference>
<dbReference type="InterPro" id="IPR050315">
    <property type="entry name" value="FAD-oxidoreductase_2"/>
</dbReference>
<evidence type="ECO:0000256" key="2">
    <source>
        <dbReference type="ARBA" id="ARBA00022630"/>
    </source>
</evidence>
<dbReference type="Gene3D" id="3.50.50.60">
    <property type="entry name" value="FAD/NAD(P)-binding domain"/>
    <property type="match status" value="2"/>
</dbReference>
<dbReference type="InterPro" id="IPR003953">
    <property type="entry name" value="FAD-dep_OxRdtase_2_FAD-bd"/>
</dbReference>
<keyword evidence="11" id="KW-1185">Reference proteome</keyword>
<evidence type="ECO:0000256" key="8">
    <source>
        <dbReference type="ARBA" id="ARBA00069709"/>
    </source>
</evidence>
<evidence type="ECO:0000256" key="6">
    <source>
        <dbReference type="ARBA" id="ARBA00061147"/>
    </source>
</evidence>
<dbReference type="InterPro" id="IPR027477">
    <property type="entry name" value="Succ_DH/fumarate_Rdtase_cat_sf"/>
</dbReference>
<gene>
    <name evidence="10" type="ORF">NEE01_08425</name>
</gene>
<comment type="catalytic activity">
    <reaction evidence="5">
        <text>a 3-oxosteroid + A = a 3-oxo-Delta(1)-steroid + AH2</text>
        <dbReference type="Rhea" id="RHEA:13329"/>
        <dbReference type="ChEBI" id="CHEBI:13193"/>
        <dbReference type="ChEBI" id="CHEBI:17499"/>
        <dbReference type="ChEBI" id="CHEBI:20156"/>
        <dbReference type="ChEBI" id="CHEBI:47788"/>
        <dbReference type="EC" id="1.3.99.4"/>
    </reaction>
</comment>
<comment type="similarity">
    <text evidence="6">Belongs to the FAD-dependent oxidoreductase 2 family. 3-oxosteroid dehydrogenase subfamily.</text>
</comment>
<evidence type="ECO:0000256" key="1">
    <source>
        <dbReference type="ARBA" id="ARBA00001974"/>
    </source>
</evidence>
<dbReference type="EMBL" id="JANFAV010000004">
    <property type="protein sequence ID" value="MCW6534808.1"/>
    <property type="molecule type" value="Genomic_DNA"/>
</dbReference>
<dbReference type="FunFam" id="3.50.50.60:FF:000208">
    <property type="entry name" value="3-ketosteroid dehydrogenase"/>
    <property type="match status" value="1"/>
</dbReference>
<evidence type="ECO:0000313" key="11">
    <source>
        <dbReference type="Proteomes" id="UP001165565"/>
    </source>
</evidence>
<dbReference type="SUPFAM" id="SSF51905">
    <property type="entry name" value="FAD/NAD(P)-binding domain"/>
    <property type="match status" value="1"/>
</dbReference>
<keyword evidence="2" id="KW-0285">Flavoprotein</keyword>
<dbReference type="SUPFAM" id="SSF56425">
    <property type="entry name" value="Succinate dehydrogenase/fumarate reductase flavoprotein, catalytic domain"/>
    <property type="match status" value="1"/>
</dbReference>
<evidence type="ECO:0000256" key="4">
    <source>
        <dbReference type="ARBA" id="ARBA00023002"/>
    </source>
</evidence>
<organism evidence="10 11">
    <name type="scientific">Sphingomonas lycopersici</name>
    <dbReference type="NCBI Taxonomy" id="2951807"/>
    <lineage>
        <taxon>Bacteria</taxon>
        <taxon>Pseudomonadati</taxon>
        <taxon>Pseudomonadota</taxon>
        <taxon>Alphaproteobacteria</taxon>
        <taxon>Sphingomonadales</taxon>
        <taxon>Sphingomonadaceae</taxon>
        <taxon>Sphingomonas</taxon>
    </lineage>
</organism>
<dbReference type="GO" id="GO:0047571">
    <property type="term" value="F:3-oxosteroid 1-dehydrogenase activity"/>
    <property type="evidence" value="ECO:0007669"/>
    <property type="project" value="UniProtKB-EC"/>
</dbReference>
<dbReference type="AlphaFoldDB" id="A0AA41ZFN0"/>
<dbReference type="PANTHER" id="PTHR43400">
    <property type="entry name" value="FUMARATE REDUCTASE"/>
    <property type="match status" value="1"/>
</dbReference>
<evidence type="ECO:0000259" key="9">
    <source>
        <dbReference type="Pfam" id="PF00890"/>
    </source>
</evidence>
<evidence type="ECO:0000256" key="3">
    <source>
        <dbReference type="ARBA" id="ARBA00022827"/>
    </source>
</evidence>
<dbReference type="Gene3D" id="3.90.700.10">
    <property type="entry name" value="Succinate dehydrogenase/fumarate reductase flavoprotein, catalytic domain"/>
    <property type="match status" value="1"/>
</dbReference>
<evidence type="ECO:0000313" key="10">
    <source>
        <dbReference type="EMBL" id="MCW6534808.1"/>
    </source>
</evidence>
<dbReference type="PANTHER" id="PTHR43400:SF10">
    <property type="entry name" value="3-OXOSTEROID 1-DEHYDROGENASE"/>
    <property type="match status" value="1"/>
</dbReference>
<feature type="domain" description="FAD-dependent oxidoreductase 2 FAD-binding" evidence="9">
    <location>
        <begin position="8"/>
        <end position="542"/>
    </location>
</feature>
<dbReference type="Pfam" id="PF00890">
    <property type="entry name" value="FAD_binding_2"/>
    <property type="match status" value="1"/>
</dbReference>
<comment type="cofactor">
    <cofactor evidence="1">
        <name>FAD</name>
        <dbReference type="ChEBI" id="CHEBI:57692"/>
    </cofactor>
</comment>
<comment type="caution">
    <text evidence="10">The sequence shown here is derived from an EMBL/GenBank/DDBJ whole genome shotgun (WGS) entry which is preliminary data.</text>
</comment>
<dbReference type="GO" id="GO:0008202">
    <property type="term" value="P:steroid metabolic process"/>
    <property type="evidence" value="ECO:0007669"/>
    <property type="project" value="UniProtKB-ARBA"/>
</dbReference>
<accession>A0AA41ZFN0</accession>
<dbReference type="RefSeq" id="WP_179511101.1">
    <property type="nucleotide sequence ID" value="NZ_JANFAV010000004.1"/>
</dbReference>
<sequence length="561" mass="60179">MAANEEVDLLVIGSGAGGLTAAFTAADAGASVLVVEKAAKFGGTSATSGGGIWIPNSDDARAKGHADDPGEAFGYIKALIGDDVPDAKLHAYIDNAHRMLSYLEQKSEVHYTAYAYADYHMDVAGARGGWRTHDPIPLMADRLGKDFERMEPPHTLTLTFGRFTWTMEEAKLLLTMSPGAKSLLFKLMTRYIFDIPWRFKTKRSRRLTGGNALIGRLKLSLDQKGVPLWLNAPMVELLRENGRITGAIVERDGQKVTVRARKGVVLASGGFDHNLALRQKYLPGPTGDWSAGVPTNTGDALAAGTAVGAGTDLLDSAWWGPGFMLEGEDRARIMFVERALPSSIIVNQAGKRYMNEAASYHVAGGEMHRANSPEGPTVPSWFVFDARYRGKYMLGPMMAGKPSADKRIPAAMRKILRKSDTIEGLAREMGVDPAAFSAAVARFNGFAVKGEDPDFHRGVSAYDRHYGDASVSPNPTLAPIEQGPFYAIPIYPCDLGTNGGLSTDANARVLDTEGRPIDGLYAIGNASAAAMGRTYPGAGATLGPAMTFGWLAARHATRVNQ</sequence>
<name>A0AA41ZFN0_9SPHN</name>
<dbReference type="EC" id="1.3.99.4" evidence="7"/>
<proteinExistence type="inferred from homology"/>
<protein>
    <recommendedName>
        <fullName evidence="8">3-oxosteroid 1-dehydrogenase</fullName>
        <ecNumber evidence="7">1.3.99.4</ecNumber>
    </recommendedName>
</protein>
<reference evidence="10" key="1">
    <citation type="submission" date="2022-06" db="EMBL/GenBank/DDBJ databases">
        <title>Sphingomonas sp. nov. isolated from rhizosphere soil of tomato.</title>
        <authorList>
            <person name="Dong H."/>
            <person name="Gao R."/>
        </authorList>
    </citation>
    <scope>NUCLEOTIDE SEQUENCE</scope>
    <source>
        <strain evidence="10">MMSM24</strain>
    </source>
</reference>
<evidence type="ECO:0000256" key="5">
    <source>
        <dbReference type="ARBA" id="ARBA00051951"/>
    </source>
</evidence>
<keyword evidence="4" id="KW-0560">Oxidoreductase</keyword>
<evidence type="ECO:0000256" key="7">
    <source>
        <dbReference type="ARBA" id="ARBA00066536"/>
    </source>
</evidence>
<keyword evidence="3" id="KW-0274">FAD</keyword>
<dbReference type="InterPro" id="IPR036188">
    <property type="entry name" value="FAD/NAD-bd_sf"/>
</dbReference>